<organism evidence="2 3">
    <name type="scientific">Vogesella indigofera</name>
    <name type="common">Pseudomonas indigofera</name>
    <dbReference type="NCBI Taxonomy" id="45465"/>
    <lineage>
        <taxon>Bacteria</taxon>
        <taxon>Pseudomonadati</taxon>
        <taxon>Pseudomonadota</taxon>
        <taxon>Betaproteobacteria</taxon>
        <taxon>Neisseriales</taxon>
        <taxon>Chromobacteriaceae</taxon>
        <taxon>Vogesella</taxon>
    </lineage>
</organism>
<dbReference type="InterPro" id="IPR057271">
    <property type="entry name" value="YagK_YfjJ_C"/>
</dbReference>
<gene>
    <name evidence="2" type="ORF">C8E02_0537</name>
</gene>
<dbReference type="Pfam" id="PF11726">
    <property type="entry name" value="YagK_YfjJ_C"/>
    <property type="match status" value="1"/>
</dbReference>
<evidence type="ECO:0000259" key="1">
    <source>
        <dbReference type="Pfam" id="PF11726"/>
    </source>
</evidence>
<protein>
    <submittedName>
        <fullName evidence="2">Uncharacterized protein DUF3296</fullName>
    </submittedName>
</protein>
<sequence>MQRNPLNRNQILYTQPYYQGLPVLPQPGGMIESYLGSLQQVIDTTLDDYPRVFAFRLDLRFPAYCQGVSSLLQETGNVAITKFLASFKAKIKHCRAVARQSNPYAHDSVVRYVWTREVGAEGMLHYHLAILLNRDAFAALGAFELGRSNIYNRLTEAWASALGITVEAAAGLVNIPDNAVYHLNRDDHRGQAEFFRRASYLCKASSKSTGKSHHGFGASRN</sequence>
<evidence type="ECO:0000313" key="2">
    <source>
        <dbReference type="EMBL" id="RKQ60784.1"/>
    </source>
</evidence>
<accession>A0A495BHH4</accession>
<proteinExistence type="predicted"/>
<dbReference type="AlphaFoldDB" id="A0A495BHH4"/>
<dbReference type="EMBL" id="RBID01000011">
    <property type="protein sequence ID" value="RKQ60784.1"/>
    <property type="molecule type" value="Genomic_DNA"/>
</dbReference>
<feature type="domain" description="YagK/YfjJ C-terminal" evidence="1">
    <location>
        <begin position="46"/>
        <end position="219"/>
    </location>
</feature>
<evidence type="ECO:0000313" key="3">
    <source>
        <dbReference type="Proteomes" id="UP000279384"/>
    </source>
</evidence>
<comment type="caution">
    <text evidence="2">The sequence shown here is derived from an EMBL/GenBank/DDBJ whole genome shotgun (WGS) entry which is preliminary data.</text>
</comment>
<reference evidence="2 3" key="1">
    <citation type="submission" date="2018-10" db="EMBL/GenBank/DDBJ databases">
        <title>Genomic Encyclopedia of Type Strains, Phase IV (KMG-IV): sequencing the most valuable type-strain genomes for metagenomic binning, comparative biology and taxonomic classification.</title>
        <authorList>
            <person name="Goeker M."/>
        </authorList>
    </citation>
    <scope>NUCLEOTIDE SEQUENCE [LARGE SCALE GENOMIC DNA]</scope>
    <source>
        <strain evidence="2 3">DSM 3303</strain>
    </source>
</reference>
<name>A0A495BHH4_VOGIN</name>
<dbReference type="RefSeq" id="WP_120809525.1">
    <property type="nucleotide sequence ID" value="NZ_RBID01000011.1"/>
</dbReference>
<dbReference type="Proteomes" id="UP000279384">
    <property type="component" value="Unassembled WGS sequence"/>
</dbReference>